<organism evidence="1 2">
    <name type="scientific">Coemansia biformis</name>
    <dbReference type="NCBI Taxonomy" id="1286918"/>
    <lineage>
        <taxon>Eukaryota</taxon>
        <taxon>Fungi</taxon>
        <taxon>Fungi incertae sedis</taxon>
        <taxon>Zoopagomycota</taxon>
        <taxon>Kickxellomycotina</taxon>
        <taxon>Kickxellomycetes</taxon>
        <taxon>Kickxellales</taxon>
        <taxon>Kickxellaceae</taxon>
        <taxon>Coemansia</taxon>
    </lineage>
</organism>
<dbReference type="InterPro" id="IPR016024">
    <property type="entry name" value="ARM-type_fold"/>
</dbReference>
<comment type="caution">
    <text evidence="1">The sequence shown here is derived from an EMBL/GenBank/DDBJ whole genome shotgun (WGS) entry which is preliminary data.</text>
</comment>
<accession>A0A9W7Y2T8</accession>
<gene>
    <name evidence="1" type="ORF">LPJ61_005887</name>
</gene>
<dbReference type="Gene3D" id="1.25.10.10">
    <property type="entry name" value="Leucine-rich Repeat Variant"/>
    <property type="match status" value="1"/>
</dbReference>
<evidence type="ECO:0000313" key="1">
    <source>
        <dbReference type="EMBL" id="KAJ1722837.1"/>
    </source>
</evidence>
<evidence type="ECO:0008006" key="3">
    <source>
        <dbReference type="Google" id="ProtNLM"/>
    </source>
</evidence>
<dbReference type="Proteomes" id="UP001143981">
    <property type="component" value="Unassembled WGS sequence"/>
</dbReference>
<dbReference type="AlphaFoldDB" id="A0A9W7Y2T8"/>
<evidence type="ECO:0000313" key="2">
    <source>
        <dbReference type="Proteomes" id="UP001143981"/>
    </source>
</evidence>
<dbReference type="InterPro" id="IPR011989">
    <property type="entry name" value="ARM-like"/>
</dbReference>
<keyword evidence="2" id="KW-1185">Reference proteome</keyword>
<name>A0A9W7Y2T8_9FUNG</name>
<protein>
    <recommendedName>
        <fullName evidence="3">ARM repeat-containing protein</fullName>
    </recommendedName>
</protein>
<reference evidence="1" key="1">
    <citation type="submission" date="2022-07" db="EMBL/GenBank/DDBJ databases">
        <title>Phylogenomic reconstructions and comparative analyses of Kickxellomycotina fungi.</title>
        <authorList>
            <person name="Reynolds N.K."/>
            <person name="Stajich J.E."/>
            <person name="Barry K."/>
            <person name="Grigoriev I.V."/>
            <person name="Crous P."/>
            <person name="Smith M.E."/>
        </authorList>
    </citation>
    <scope>NUCLEOTIDE SEQUENCE</scope>
    <source>
        <strain evidence="1">BCRC 34381</strain>
    </source>
</reference>
<dbReference type="OrthoDB" id="2967263at2759"/>
<feature type="non-terminal residue" evidence="1">
    <location>
        <position position="200"/>
    </location>
</feature>
<dbReference type="SUPFAM" id="SSF48371">
    <property type="entry name" value="ARM repeat"/>
    <property type="match status" value="1"/>
</dbReference>
<proteinExistence type="predicted"/>
<dbReference type="EMBL" id="JANBOI010002304">
    <property type="protein sequence ID" value="KAJ1722837.1"/>
    <property type="molecule type" value="Genomic_DNA"/>
</dbReference>
<sequence length="200" mass="21759">MSADVGWGETWYYLLVGFGAAVGTYRVLTHVSEQAAQEAAHSQLAEAKRTRRNAWYGAPASTRRTAAAGGLDTQRIDALVHLALSADYRQRKAASEVLLDLAMRPNMLSLVLQTAGDASSPAMRLRAVTLLQALAPATARQRRLVRAGALRVLVGCMRSDDKGLVLRASTTLVEFVGHQDQEIASRYRRRAARCGLLEVV</sequence>